<dbReference type="EMBL" id="HBKO01021478">
    <property type="protein sequence ID" value="CAE2224692.1"/>
    <property type="molecule type" value="Transcribed_RNA"/>
</dbReference>
<evidence type="ECO:0000256" key="1">
    <source>
        <dbReference type="SAM" id="Phobius"/>
    </source>
</evidence>
<protein>
    <submittedName>
        <fullName evidence="3">Uncharacterized protein</fullName>
    </submittedName>
</protein>
<keyword evidence="1" id="KW-0472">Membrane</keyword>
<evidence type="ECO:0000313" key="3">
    <source>
        <dbReference type="EMBL" id="CAE2224692.1"/>
    </source>
</evidence>
<dbReference type="AlphaFoldDB" id="A0A6T7ZUA9"/>
<gene>
    <name evidence="3" type="ORF">CPOL0286_LOCUS9700</name>
</gene>
<keyword evidence="1" id="KW-1133">Transmembrane helix</keyword>
<feature type="chain" id="PRO_5030159731" evidence="2">
    <location>
        <begin position="21"/>
        <end position="125"/>
    </location>
</feature>
<accession>A0A6T7ZUA9</accession>
<keyword evidence="1" id="KW-0812">Transmembrane</keyword>
<name>A0A6T7ZUA9_9EUKA</name>
<keyword evidence="2" id="KW-0732">Signal</keyword>
<feature type="signal peptide" evidence="2">
    <location>
        <begin position="1"/>
        <end position="20"/>
    </location>
</feature>
<feature type="transmembrane region" description="Helical" evidence="1">
    <location>
        <begin position="89"/>
        <end position="106"/>
    </location>
</feature>
<proteinExistence type="predicted"/>
<sequence>MFCRAATTLLVLATLGLSSALRVPLPGTQLRVQAARCDRVHMEASGPDLTNEEAAALQKAEAFEAEVLAAREASRASTVTSFSSFQTKAVSLVIVLAVFAFALSVFDPNNCTFLAPIKEVCIDYS</sequence>
<reference evidence="3" key="1">
    <citation type="submission" date="2021-01" db="EMBL/GenBank/DDBJ databases">
        <authorList>
            <person name="Corre E."/>
            <person name="Pelletier E."/>
            <person name="Niang G."/>
            <person name="Scheremetjew M."/>
            <person name="Finn R."/>
            <person name="Kale V."/>
            <person name="Holt S."/>
            <person name="Cochrane G."/>
            <person name="Meng A."/>
            <person name="Brown T."/>
            <person name="Cohen L."/>
        </authorList>
    </citation>
    <scope>NUCLEOTIDE SEQUENCE</scope>
    <source>
        <strain evidence="3">UIO037</strain>
    </source>
</reference>
<organism evidence="3">
    <name type="scientific">Prymnesium polylepis</name>
    <dbReference type="NCBI Taxonomy" id="72548"/>
    <lineage>
        <taxon>Eukaryota</taxon>
        <taxon>Haptista</taxon>
        <taxon>Haptophyta</taxon>
        <taxon>Prymnesiophyceae</taxon>
        <taxon>Prymnesiales</taxon>
        <taxon>Prymnesiaceae</taxon>
        <taxon>Prymnesium</taxon>
    </lineage>
</organism>
<evidence type="ECO:0000256" key="2">
    <source>
        <dbReference type="SAM" id="SignalP"/>
    </source>
</evidence>